<protein>
    <submittedName>
        <fullName evidence="2">Uncharacterized protein</fullName>
    </submittedName>
</protein>
<feature type="region of interest" description="Disordered" evidence="1">
    <location>
        <begin position="18"/>
        <end position="47"/>
    </location>
</feature>
<accession>A0A6A5ZHR8</accession>
<keyword evidence="3" id="KW-1185">Reference proteome</keyword>
<dbReference type="EMBL" id="ML977316">
    <property type="protein sequence ID" value="KAF2119022.1"/>
    <property type="molecule type" value="Genomic_DNA"/>
</dbReference>
<evidence type="ECO:0000313" key="3">
    <source>
        <dbReference type="Proteomes" id="UP000799770"/>
    </source>
</evidence>
<organism evidence="2 3">
    <name type="scientific">Lophiotrema nucula</name>
    <dbReference type="NCBI Taxonomy" id="690887"/>
    <lineage>
        <taxon>Eukaryota</taxon>
        <taxon>Fungi</taxon>
        <taxon>Dikarya</taxon>
        <taxon>Ascomycota</taxon>
        <taxon>Pezizomycotina</taxon>
        <taxon>Dothideomycetes</taxon>
        <taxon>Pleosporomycetidae</taxon>
        <taxon>Pleosporales</taxon>
        <taxon>Lophiotremataceae</taxon>
        <taxon>Lophiotrema</taxon>
    </lineage>
</organism>
<sequence>MSQGTLPSTAAVQVTLELGRKQSNGLPHSRRTPVLSNQSSTPMPQLDASSSRLAYCSDSEDSQPYRCPLPSQPHYLAFQVCPLHILKGSRTRGAPYRCPSHDVSVYERATAEPLACNLCRLMSLHLSFPWLFGCGSSTVEGFGPSRERF</sequence>
<dbReference type="Proteomes" id="UP000799770">
    <property type="component" value="Unassembled WGS sequence"/>
</dbReference>
<name>A0A6A5ZHR8_9PLEO</name>
<evidence type="ECO:0000256" key="1">
    <source>
        <dbReference type="SAM" id="MobiDB-lite"/>
    </source>
</evidence>
<dbReference type="AlphaFoldDB" id="A0A6A5ZHR8"/>
<proteinExistence type="predicted"/>
<evidence type="ECO:0000313" key="2">
    <source>
        <dbReference type="EMBL" id="KAF2119022.1"/>
    </source>
</evidence>
<feature type="compositionally biased region" description="Polar residues" evidence="1">
    <location>
        <begin position="34"/>
        <end position="47"/>
    </location>
</feature>
<reference evidence="2" key="1">
    <citation type="journal article" date="2020" name="Stud. Mycol.">
        <title>101 Dothideomycetes genomes: a test case for predicting lifestyles and emergence of pathogens.</title>
        <authorList>
            <person name="Haridas S."/>
            <person name="Albert R."/>
            <person name="Binder M."/>
            <person name="Bloem J."/>
            <person name="Labutti K."/>
            <person name="Salamov A."/>
            <person name="Andreopoulos B."/>
            <person name="Baker S."/>
            <person name="Barry K."/>
            <person name="Bills G."/>
            <person name="Bluhm B."/>
            <person name="Cannon C."/>
            <person name="Castanera R."/>
            <person name="Culley D."/>
            <person name="Daum C."/>
            <person name="Ezra D."/>
            <person name="Gonzalez J."/>
            <person name="Henrissat B."/>
            <person name="Kuo A."/>
            <person name="Liang C."/>
            <person name="Lipzen A."/>
            <person name="Lutzoni F."/>
            <person name="Magnuson J."/>
            <person name="Mondo S."/>
            <person name="Nolan M."/>
            <person name="Ohm R."/>
            <person name="Pangilinan J."/>
            <person name="Park H.-J."/>
            <person name="Ramirez L."/>
            <person name="Alfaro M."/>
            <person name="Sun H."/>
            <person name="Tritt A."/>
            <person name="Yoshinaga Y."/>
            <person name="Zwiers L.-H."/>
            <person name="Turgeon B."/>
            <person name="Goodwin S."/>
            <person name="Spatafora J."/>
            <person name="Crous P."/>
            <person name="Grigoriev I."/>
        </authorList>
    </citation>
    <scope>NUCLEOTIDE SEQUENCE</scope>
    <source>
        <strain evidence="2">CBS 627.86</strain>
    </source>
</reference>
<gene>
    <name evidence="2" type="ORF">BDV96DRAFT_369655</name>
</gene>